<sequence length="578" mass="64676">MLLVSGSFGRLRLWLDGYEIPNGASDDVFERSSRLRGATLEILCSTGLILIERLATSTWVTGILEETQPSENFTNKVEQLRQLIQEAEDEQPRSESSNESSGYDDDDIIQITADLETDTSSLMDLDGLFSDPFLNTEHTRRSLASSFHELEPHEPYNQIIIKRFPEANKDLVSRLGKANYERLLRGQEQRDRNSRALTDGTVPSHRIRESDAASSKFQDSGLGSSIPASDARTIMPYHGRERSSARLPTLPKSARNGSSFICIACGLPTTAETNSEWQRHLYNDLRPWQCLEVSCGHKGVFSTSIDWVSHLALDHFGPEWNSTQCPLCLYHTGYGKIKILNHLGSHLEEISLAALPSQPDSETESQASDICQEDEVIRSETDKTNPAAEVGDVHHRNTGLTGAGCTKQERYMNTATVIQRLEVVTKSIDIAKHIKSIIKTSLLPQDFRCLPFPKMEVPGSRNKGIINGYSDRVSDGVEGGGFPEAHPAETSRLFRMTRTLTVVAELTVMILERDCRTNPIFHPELNSLNRSLERLRDCLEDHPISNEGSDLDDESLRQWRSAKFKILGCITRHVVSSK</sequence>
<proteinExistence type="predicted"/>
<feature type="region of interest" description="Disordered" evidence="1">
    <location>
        <begin position="183"/>
        <end position="231"/>
    </location>
</feature>
<dbReference type="PANTHER" id="PTHR35391">
    <property type="entry name" value="C2H2-TYPE DOMAIN-CONTAINING PROTEIN-RELATED"/>
    <property type="match status" value="1"/>
</dbReference>
<feature type="compositionally biased region" description="Polar residues" evidence="1">
    <location>
        <begin position="212"/>
        <end position="227"/>
    </location>
</feature>
<dbReference type="Proteomes" id="UP001239213">
    <property type="component" value="Unassembled WGS sequence"/>
</dbReference>
<name>A0AAI9UX58_9PEZI</name>
<dbReference type="AlphaFoldDB" id="A0AAI9UX58"/>
<comment type="caution">
    <text evidence="2">The sequence shown here is derived from an EMBL/GenBank/DDBJ whole genome shotgun (WGS) entry which is preliminary data.</text>
</comment>
<protein>
    <submittedName>
        <fullName evidence="2">Uncharacterized protein</fullName>
    </submittedName>
</protein>
<organism evidence="2 3">
    <name type="scientific">Colletotrichum cuscutae</name>
    <dbReference type="NCBI Taxonomy" id="1209917"/>
    <lineage>
        <taxon>Eukaryota</taxon>
        <taxon>Fungi</taxon>
        <taxon>Dikarya</taxon>
        <taxon>Ascomycota</taxon>
        <taxon>Pezizomycotina</taxon>
        <taxon>Sordariomycetes</taxon>
        <taxon>Hypocreomycetidae</taxon>
        <taxon>Glomerellales</taxon>
        <taxon>Glomerellaceae</taxon>
        <taxon>Colletotrichum</taxon>
        <taxon>Colletotrichum acutatum species complex</taxon>
    </lineage>
</organism>
<dbReference type="EMBL" id="MPDP01000260">
    <property type="protein sequence ID" value="KAK1466399.1"/>
    <property type="molecule type" value="Genomic_DNA"/>
</dbReference>
<feature type="compositionally biased region" description="Basic and acidic residues" evidence="1">
    <location>
        <begin position="183"/>
        <end position="194"/>
    </location>
</feature>
<keyword evidence="3" id="KW-1185">Reference proteome</keyword>
<gene>
    <name evidence="2" type="ORF">CCUS01_01248</name>
</gene>
<accession>A0AAI9UX58</accession>
<evidence type="ECO:0000256" key="1">
    <source>
        <dbReference type="SAM" id="MobiDB-lite"/>
    </source>
</evidence>
<evidence type="ECO:0000313" key="2">
    <source>
        <dbReference type="EMBL" id="KAK1466399.1"/>
    </source>
</evidence>
<evidence type="ECO:0000313" key="3">
    <source>
        <dbReference type="Proteomes" id="UP001239213"/>
    </source>
</evidence>
<reference evidence="2" key="1">
    <citation type="submission" date="2016-11" db="EMBL/GenBank/DDBJ databases">
        <title>The genome sequence of Colletotrichum cuscutae.</title>
        <authorList>
            <person name="Baroncelli R."/>
        </authorList>
    </citation>
    <scope>NUCLEOTIDE SEQUENCE</scope>
    <source>
        <strain evidence="2">IMI 304802</strain>
    </source>
</reference>
<feature type="region of interest" description="Disordered" evidence="1">
    <location>
        <begin position="86"/>
        <end position="106"/>
    </location>
</feature>
<dbReference type="PANTHER" id="PTHR35391:SF5">
    <property type="entry name" value="DUF6590 DOMAIN-CONTAINING PROTEIN"/>
    <property type="match status" value="1"/>
</dbReference>